<accession>A0AAU9IV22</accession>
<dbReference type="InterPro" id="IPR055315">
    <property type="entry name" value="Cramped-like"/>
</dbReference>
<evidence type="ECO:0000313" key="4">
    <source>
        <dbReference type="Proteomes" id="UP001162131"/>
    </source>
</evidence>
<keyword evidence="2" id="KW-0539">Nucleus</keyword>
<dbReference type="GO" id="GO:0007389">
    <property type="term" value="P:pattern specification process"/>
    <property type="evidence" value="ECO:0007669"/>
    <property type="project" value="TreeGrafter"/>
</dbReference>
<keyword evidence="1" id="KW-0238">DNA-binding</keyword>
<reference evidence="3" key="1">
    <citation type="submission" date="2021-09" db="EMBL/GenBank/DDBJ databases">
        <authorList>
            <consortium name="AG Swart"/>
            <person name="Singh M."/>
            <person name="Singh A."/>
            <person name="Seah K."/>
            <person name="Emmerich C."/>
        </authorList>
    </citation>
    <scope>NUCLEOTIDE SEQUENCE</scope>
    <source>
        <strain evidence="3">ATCC30299</strain>
    </source>
</reference>
<dbReference type="PANTHER" id="PTHR21677">
    <property type="entry name" value="CRAMPED PROTEIN"/>
    <property type="match status" value="1"/>
</dbReference>
<dbReference type="PANTHER" id="PTHR21677:SF1">
    <property type="entry name" value="PROTEIN CRAMPED-LIKE"/>
    <property type="match status" value="1"/>
</dbReference>
<dbReference type="Proteomes" id="UP001162131">
    <property type="component" value="Unassembled WGS sequence"/>
</dbReference>
<gene>
    <name evidence="3" type="ORF">BSTOLATCC_MIC14334</name>
</gene>
<name>A0AAU9IV22_9CILI</name>
<evidence type="ECO:0000313" key="3">
    <source>
        <dbReference type="EMBL" id="CAG9315580.1"/>
    </source>
</evidence>
<dbReference type="GO" id="GO:0005634">
    <property type="term" value="C:nucleus"/>
    <property type="evidence" value="ECO:0007669"/>
    <property type="project" value="TreeGrafter"/>
</dbReference>
<dbReference type="GO" id="GO:0003682">
    <property type="term" value="F:chromatin binding"/>
    <property type="evidence" value="ECO:0007669"/>
    <property type="project" value="InterPro"/>
</dbReference>
<protein>
    <submittedName>
        <fullName evidence="3">Uncharacterized protein</fullName>
    </submittedName>
</protein>
<dbReference type="AlphaFoldDB" id="A0AAU9IV22"/>
<dbReference type="GO" id="GO:0003677">
    <property type="term" value="F:DNA binding"/>
    <property type="evidence" value="ECO:0007669"/>
    <property type="project" value="UniProtKB-KW"/>
</dbReference>
<organism evidence="3 4">
    <name type="scientific">Blepharisma stoltei</name>
    <dbReference type="NCBI Taxonomy" id="1481888"/>
    <lineage>
        <taxon>Eukaryota</taxon>
        <taxon>Sar</taxon>
        <taxon>Alveolata</taxon>
        <taxon>Ciliophora</taxon>
        <taxon>Postciliodesmatophora</taxon>
        <taxon>Heterotrichea</taxon>
        <taxon>Heterotrichida</taxon>
        <taxon>Blepharismidae</taxon>
        <taxon>Blepharisma</taxon>
    </lineage>
</organism>
<dbReference type="EMBL" id="CAJZBQ010000014">
    <property type="protein sequence ID" value="CAG9315580.1"/>
    <property type="molecule type" value="Genomic_DNA"/>
</dbReference>
<proteinExistence type="predicted"/>
<evidence type="ECO:0000256" key="2">
    <source>
        <dbReference type="ARBA" id="ARBA00023242"/>
    </source>
</evidence>
<sequence>MADLWKIWSEKEKQAFYQAMEIDPDYKALQLYFLQLRKNQGRETAEKVKLLYYRGLITIKKLCESAGMPLNSSLPNPEFFKLSNFDLTSLGSSSHLKKEVRALSKNMTLFSNCMKALSFTVKSKYNHPQKSLLGIPPLLRQSDEDRICQFCGKNKNRGSFVLKGVPDTLNVQLLPFSPNYHKALVRHGFNPRLELYMRSNMLLIEVLDHLKVKWNPAFIESSTNDYMIGLLASWEGKLIEFNRSQEKITIGDIYLSLESPVPWQLYYYWKQIGGVFPEPQPINNEQSVLTSSLYSNSIFPTEEKSNSAASLDKKDKSFLLRSPNKQLFTKTNKEVFSKSTDEKSKLSAYESALIEFKTEGEESMFSTWFSFNKNPNY</sequence>
<comment type="caution">
    <text evidence="3">The sequence shown here is derived from an EMBL/GenBank/DDBJ whole genome shotgun (WGS) entry which is preliminary data.</text>
</comment>
<keyword evidence="4" id="KW-1185">Reference proteome</keyword>
<evidence type="ECO:0000256" key="1">
    <source>
        <dbReference type="ARBA" id="ARBA00023125"/>
    </source>
</evidence>